<dbReference type="EMBL" id="CM023472">
    <property type="protein sequence ID" value="KAH7959664.1"/>
    <property type="molecule type" value="Genomic_DNA"/>
</dbReference>
<evidence type="ECO:0000313" key="1">
    <source>
        <dbReference type="EMBL" id="KAH7959664.1"/>
    </source>
</evidence>
<protein>
    <submittedName>
        <fullName evidence="1">Uncharacterized protein</fullName>
    </submittedName>
</protein>
<reference evidence="1" key="1">
    <citation type="submission" date="2020-05" db="EMBL/GenBank/DDBJ databases">
        <title>Large-scale comparative analyses of tick genomes elucidate their genetic diversity and vector capacities.</title>
        <authorList>
            <person name="Jia N."/>
            <person name="Wang J."/>
            <person name="Shi W."/>
            <person name="Du L."/>
            <person name="Sun Y."/>
            <person name="Zhan W."/>
            <person name="Jiang J."/>
            <person name="Wang Q."/>
            <person name="Zhang B."/>
            <person name="Ji P."/>
            <person name="Sakyi L.B."/>
            <person name="Cui X."/>
            <person name="Yuan T."/>
            <person name="Jiang B."/>
            <person name="Yang W."/>
            <person name="Lam T.T.-Y."/>
            <person name="Chang Q."/>
            <person name="Ding S."/>
            <person name="Wang X."/>
            <person name="Zhu J."/>
            <person name="Ruan X."/>
            <person name="Zhao L."/>
            <person name="Wei J."/>
            <person name="Que T."/>
            <person name="Du C."/>
            <person name="Cheng J."/>
            <person name="Dai P."/>
            <person name="Han X."/>
            <person name="Huang E."/>
            <person name="Gao Y."/>
            <person name="Liu J."/>
            <person name="Shao H."/>
            <person name="Ye R."/>
            <person name="Li L."/>
            <person name="Wei W."/>
            <person name="Wang X."/>
            <person name="Wang C."/>
            <person name="Yang T."/>
            <person name="Huo Q."/>
            <person name="Li W."/>
            <person name="Guo W."/>
            <person name="Chen H."/>
            <person name="Zhou L."/>
            <person name="Ni X."/>
            <person name="Tian J."/>
            <person name="Zhou Y."/>
            <person name="Sheng Y."/>
            <person name="Liu T."/>
            <person name="Pan Y."/>
            <person name="Xia L."/>
            <person name="Li J."/>
            <person name="Zhao F."/>
            <person name="Cao W."/>
        </authorList>
    </citation>
    <scope>NUCLEOTIDE SEQUENCE</scope>
    <source>
        <strain evidence="1">Dsil-2018</strain>
    </source>
</reference>
<keyword evidence="2" id="KW-1185">Reference proteome</keyword>
<sequence>MRPEVSSRSRDATETTILVLANDTDYLTRAALHSGQRNRTPDLTLSTPDYVKDWRCDPDAWGSDHYPLWITLNMGRKCAVGRTVRTVRWDAYRRAFAEQPKTASVRERASHALRMATTETEVRADAPTPDIHMLNLWDARKRAQLIYAKRLYRERWSQHCSSFNERTGLHKMWYTFKTMTGQRKTRSAISNVLLKTGQSVTQLQDDAAKTFFPQPSRSANADIYRKTQPVTDEGLRAPFSLLELEQALSSINARSAPGHDGVTWAALRNLEEYAKKQLFDEINAVWVNDEIPAGWKHSIVTPIPKPNKQPDVLSNMRPASLTLTTCKFAERMALTRMSHFLETEGPFHPAQTRFRPNLGTHDSLLLAKEGVLRRKTVGRGNGHPNILVAVDL</sequence>
<proteinExistence type="predicted"/>
<name>A0ACB8D5K1_DERSI</name>
<comment type="caution">
    <text evidence="1">The sequence shown here is derived from an EMBL/GenBank/DDBJ whole genome shotgun (WGS) entry which is preliminary data.</text>
</comment>
<dbReference type="Proteomes" id="UP000821865">
    <property type="component" value="Chromosome 3"/>
</dbReference>
<organism evidence="1 2">
    <name type="scientific">Dermacentor silvarum</name>
    <name type="common">Tick</name>
    <dbReference type="NCBI Taxonomy" id="543639"/>
    <lineage>
        <taxon>Eukaryota</taxon>
        <taxon>Metazoa</taxon>
        <taxon>Ecdysozoa</taxon>
        <taxon>Arthropoda</taxon>
        <taxon>Chelicerata</taxon>
        <taxon>Arachnida</taxon>
        <taxon>Acari</taxon>
        <taxon>Parasitiformes</taxon>
        <taxon>Ixodida</taxon>
        <taxon>Ixodoidea</taxon>
        <taxon>Ixodidae</taxon>
        <taxon>Rhipicephalinae</taxon>
        <taxon>Dermacentor</taxon>
    </lineage>
</organism>
<accession>A0ACB8D5K1</accession>
<evidence type="ECO:0000313" key="2">
    <source>
        <dbReference type="Proteomes" id="UP000821865"/>
    </source>
</evidence>
<gene>
    <name evidence="1" type="ORF">HPB49_012846</name>
</gene>